<dbReference type="Proteomes" id="UP001642482">
    <property type="component" value="Unassembled WGS sequence"/>
</dbReference>
<accession>A0ABP0CU13</accession>
<evidence type="ECO:0000259" key="4">
    <source>
        <dbReference type="PROSITE" id="PS51384"/>
    </source>
</evidence>
<dbReference type="EMBL" id="CAWUHD010000151">
    <property type="protein sequence ID" value="CAK7235614.1"/>
    <property type="molecule type" value="Genomic_DNA"/>
</dbReference>
<evidence type="ECO:0000313" key="5">
    <source>
        <dbReference type="EMBL" id="CAK7235614.1"/>
    </source>
</evidence>
<gene>
    <name evidence="5" type="ORF">SEUCBS140593_009340</name>
</gene>
<name>A0ABP0CU13_9PEZI</name>
<feature type="region of interest" description="Disordered" evidence="3">
    <location>
        <begin position="378"/>
        <end position="397"/>
    </location>
</feature>
<keyword evidence="2" id="KW-0520">NAD</keyword>
<evidence type="ECO:0000256" key="1">
    <source>
        <dbReference type="ARBA" id="ARBA00023002"/>
    </source>
</evidence>
<feature type="domain" description="FAD-binding FR-type" evidence="4">
    <location>
        <begin position="206"/>
        <end position="317"/>
    </location>
</feature>
<dbReference type="InterPro" id="IPR052128">
    <property type="entry name" value="Oxidoreductase_NAD-binding"/>
</dbReference>
<dbReference type="PANTHER" id="PTHR46505:SF1">
    <property type="entry name" value="OXIDOREDUCTASE NAD-BINDING DOMAIN-CONTAINING PROTEIN 1"/>
    <property type="match status" value="1"/>
</dbReference>
<dbReference type="Gene3D" id="3.40.50.80">
    <property type="entry name" value="Nucleotide-binding domain of ferredoxin-NADP reductase (FNR) module"/>
    <property type="match status" value="1"/>
</dbReference>
<dbReference type="InterPro" id="IPR017938">
    <property type="entry name" value="Riboflavin_synthase-like_b-brl"/>
</dbReference>
<comment type="caution">
    <text evidence="5">The sequence shown here is derived from an EMBL/GenBank/DDBJ whole genome shotgun (WGS) entry which is preliminary data.</text>
</comment>
<dbReference type="PROSITE" id="PS51384">
    <property type="entry name" value="FAD_FR"/>
    <property type="match status" value="1"/>
</dbReference>
<keyword evidence="1" id="KW-0560">Oxidoreductase</keyword>
<sequence>MFFRVAINGRQVVSWGVDLSKTLVGAAHQALFEPSSHYQYNDNGVLMTQYGIESRCFRFVTYGSGEASIANDGGLIEVQVFRAKSRARRAPQPDPYRGGDKYGVALISNGLLENPQMASFFDYHLTDPKDAPYASFRFHYRSWDNLRLLHLAHCEKPDFLCASPSKVSSSEVPKKTDNIGFNFSIDTESHAKESHEERTAHEPRETALHPVILNKVTPVGSLVRVLRLRIPDGGPDIQFLPGQWVDTFCPGITKAGGFTITSAPSKATAASPERYIELAIKRSPDNPAAAWLWQEPKDILGQTLRIRIGGSFVFPPPGAPASFAKDPTVRVVFVAGGVGINPLISMASYLCEINAANNGDDEEGRSGGPEVMFLYSVQAEEKPPKSDDDDDDDGNEADRIPFLQRLATLFSREAIRGQLKVFLTGSSNSKGVLSCNEEDVPCLRRRITTADLDEAVLGGSTDGNGRKPDNVFVYVCGVPTMTDVFVEHLTSKKGPGLAARQVLCEKWW</sequence>
<evidence type="ECO:0000313" key="6">
    <source>
        <dbReference type="Proteomes" id="UP001642482"/>
    </source>
</evidence>
<dbReference type="SUPFAM" id="SSF63380">
    <property type="entry name" value="Riboflavin synthase domain-like"/>
    <property type="match status" value="1"/>
</dbReference>
<evidence type="ECO:0000256" key="2">
    <source>
        <dbReference type="ARBA" id="ARBA00023027"/>
    </source>
</evidence>
<evidence type="ECO:0000256" key="3">
    <source>
        <dbReference type="SAM" id="MobiDB-lite"/>
    </source>
</evidence>
<dbReference type="InterPro" id="IPR017927">
    <property type="entry name" value="FAD-bd_FR_type"/>
</dbReference>
<dbReference type="SUPFAM" id="SSF52343">
    <property type="entry name" value="Ferredoxin reductase-like, C-terminal NADP-linked domain"/>
    <property type="match status" value="1"/>
</dbReference>
<organism evidence="5 6">
    <name type="scientific">Sporothrix eucalyptigena</name>
    <dbReference type="NCBI Taxonomy" id="1812306"/>
    <lineage>
        <taxon>Eukaryota</taxon>
        <taxon>Fungi</taxon>
        <taxon>Dikarya</taxon>
        <taxon>Ascomycota</taxon>
        <taxon>Pezizomycotina</taxon>
        <taxon>Sordariomycetes</taxon>
        <taxon>Sordariomycetidae</taxon>
        <taxon>Ophiostomatales</taxon>
        <taxon>Ophiostomataceae</taxon>
        <taxon>Sporothrix</taxon>
    </lineage>
</organism>
<dbReference type="PANTHER" id="PTHR46505">
    <property type="entry name" value="OXIDOREDUCTASE NAD-BINDING DOMAIN-CONTAINING PROTEIN 1"/>
    <property type="match status" value="1"/>
</dbReference>
<proteinExistence type="predicted"/>
<protein>
    <recommendedName>
        <fullName evidence="4">FAD-binding FR-type domain-containing protein</fullName>
    </recommendedName>
</protein>
<reference evidence="5 6" key="1">
    <citation type="submission" date="2024-01" db="EMBL/GenBank/DDBJ databases">
        <authorList>
            <person name="Allen C."/>
            <person name="Tagirdzhanova G."/>
        </authorList>
    </citation>
    <scope>NUCLEOTIDE SEQUENCE [LARGE SCALE GENOMIC DNA]</scope>
</reference>
<dbReference type="InterPro" id="IPR039261">
    <property type="entry name" value="FNR_nucleotide-bd"/>
</dbReference>
<dbReference type="Gene3D" id="2.40.30.10">
    <property type="entry name" value="Translation factors"/>
    <property type="match status" value="1"/>
</dbReference>
<keyword evidence="6" id="KW-1185">Reference proteome</keyword>
<dbReference type="CDD" id="cd00322">
    <property type="entry name" value="FNR_like"/>
    <property type="match status" value="1"/>
</dbReference>